<evidence type="ECO:0000313" key="3">
    <source>
        <dbReference type="Proteomes" id="UP001153148"/>
    </source>
</evidence>
<name>A0ABN7NJC5_TIMPD</name>
<dbReference type="SUPFAM" id="SSF47576">
    <property type="entry name" value="Calponin-homology domain, CH-domain"/>
    <property type="match status" value="1"/>
</dbReference>
<reference evidence="2" key="1">
    <citation type="submission" date="2021-03" db="EMBL/GenBank/DDBJ databases">
        <authorList>
            <person name="Tran Van P."/>
        </authorList>
    </citation>
    <scope>NUCLEOTIDE SEQUENCE</scope>
</reference>
<comment type="caution">
    <text evidence="2">The sequence shown here is derived from an EMBL/GenBank/DDBJ whole genome shotgun (WGS) entry which is preliminary data.</text>
</comment>
<keyword evidence="3" id="KW-1185">Reference proteome</keyword>
<protein>
    <recommendedName>
        <fullName evidence="1">Calponin-homology (CH) domain-containing protein</fullName>
    </recommendedName>
</protein>
<proteinExistence type="predicted"/>
<dbReference type="Pfam" id="PF00307">
    <property type="entry name" value="CH"/>
    <property type="match status" value="1"/>
</dbReference>
<dbReference type="InterPro" id="IPR036872">
    <property type="entry name" value="CH_dom_sf"/>
</dbReference>
<evidence type="ECO:0000259" key="1">
    <source>
        <dbReference type="Pfam" id="PF00307"/>
    </source>
</evidence>
<dbReference type="Gene3D" id="1.10.418.10">
    <property type="entry name" value="Calponin-like domain"/>
    <property type="match status" value="1"/>
</dbReference>
<dbReference type="InterPro" id="IPR001715">
    <property type="entry name" value="CH_dom"/>
</dbReference>
<evidence type="ECO:0000313" key="2">
    <source>
        <dbReference type="EMBL" id="CAG2055956.1"/>
    </source>
</evidence>
<dbReference type="Proteomes" id="UP001153148">
    <property type="component" value="Unassembled WGS sequence"/>
</dbReference>
<feature type="domain" description="Calponin-homology (CH)" evidence="1">
    <location>
        <begin position="17"/>
        <end position="86"/>
    </location>
</feature>
<organism evidence="2 3">
    <name type="scientific">Timema podura</name>
    <name type="common">Walking stick</name>
    <dbReference type="NCBI Taxonomy" id="61482"/>
    <lineage>
        <taxon>Eukaryota</taxon>
        <taxon>Metazoa</taxon>
        <taxon>Ecdysozoa</taxon>
        <taxon>Arthropoda</taxon>
        <taxon>Hexapoda</taxon>
        <taxon>Insecta</taxon>
        <taxon>Pterygota</taxon>
        <taxon>Neoptera</taxon>
        <taxon>Polyneoptera</taxon>
        <taxon>Phasmatodea</taxon>
        <taxon>Timematodea</taxon>
        <taxon>Timematoidea</taxon>
        <taxon>Timematidae</taxon>
        <taxon>Timema</taxon>
    </lineage>
</organism>
<gene>
    <name evidence="2" type="ORF">TPAB3V08_LOCUS2954</name>
</gene>
<accession>A0ABN7NJC5</accession>
<sequence length="124" mass="14059">MCIRTHYDTVSSRSRKRRYLLAWIKDTIPQRPAVEELTEVWRDGALLCALINSVVPGACLTRAQSHTSLQHGQDLANRYLGVTKVNFVHLRSTQHSQGGKFRSDSSILRSTSDQPNILGEEYFT</sequence>
<dbReference type="EMBL" id="CAJPIN010003150">
    <property type="protein sequence ID" value="CAG2055956.1"/>
    <property type="molecule type" value="Genomic_DNA"/>
</dbReference>